<dbReference type="Gene3D" id="3.20.20.300">
    <property type="entry name" value="Glycoside hydrolase, family 3, N-terminal domain"/>
    <property type="match status" value="1"/>
</dbReference>
<dbReference type="AlphaFoldDB" id="W0FRD7"/>
<protein>
    <submittedName>
        <fullName evidence="4">Beta-glucosidase</fullName>
    </submittedName>
</protein>
<organism evidence="4">
    <name type="scientific">uncultured bacterium Contig11</name>
    <dbReference type="NCBI Taxonomy" id="1393376"/>
    <lineage>
        <taxon>Bacteria</taxon>
        <taxon>environmental samples</taxon>
    </lineage>
</organism>
<comment type="similarity">
    <text evidence="1">Belongs to the glycosyl hydrolase 3 family.</text>
</comment>
<proteinExistence type="inferred from homology"/>
<evidence type="ECO:0000256" key="1">
    <source>
        <dbReference type="ARBA" id="ARBA00005336"/>
    </source>
</evidence>
<dbReference type="PANTHER" id="PTHR42715">
    <property type="entry name" value="BETA-GLUCOSIDASE"/>
    <property type="match status" value="1"/>
</dbReference>
<evidence type="ECO:0000313" key="4">
    <source>
        <dbReference type="EMBL" id="AHF25412.1"/>
    </source>
</evidence>
<dbReference type="Pfam" id="PF14310">
    <property type="entry name" value="Fn3-like"/>
    <property type="match status" value="1"/>
</dbReference>
<dbReference type="SUPFAM" id="SSF51445">
    <property type="entry name" value="(Trans)glycosidases"/>
    <property type="match status" value="1"/>
</dbReference>
<name>W0FRD7_9BACT</name>
<dbReference type="PRINTS" id="PR00133">
    <property type="entry name" value="GLHYDRLASE3"/>
</dbReference>
<keyword evidence="2" id="KW-0378">Hydrolase</keyword>
<reference evidence="4" key="1">
    <citation type="journal article" date="2013" name="PLoS ONE">
        <title>Metagenomic insights into the carbohydrate-active enzymes carried by the microorganisms adhering to solid digesta in the rumen of cows.</title>
        <authorList>
            <person name="Wang L."/>
            <person name="Hatem A."/>
            <person name="Catalyurek U.V."/>
            <person name="Morrison M."/>
            <person name="Yu Z."/>
        </authorList>
    </citation>
    <scope>NUCLEOTIDE SEQUENCE</scope>
</reference>
<evidence type="ECO:0000256" key="2">
    <source>
        <dbReference type="ARBA" id="ARBA00022801"/>
    </source>
</evidence>
<dbReference type="InterPro" id="IPR050288">
    <property type="entry name" value="Cellulose_deg_GH3"/>
</dbReference>
<dbReference type="InterPro" id="IPR002772">
    <property type="entry name" value="Glyco_hydro_3_C"/>
</dbReference>
<dbReference type="InterPro" id="IPR001764">
    <property type="entry name" value="Glyco_hydro_3_N"/>
</dbReference>
<dbReference type="InterPro" id="IPR036881">
    <property type="entry name" value="Glyco_hydro_3_C_sf"/>
</dbReference>
<dbReference type="SMART" id="SM01217">
    <property type="entry name" value="Fn3_like"/>
    <property type="match status" value="1"/>
</dbReference>
<accession>W0FRD7</accession>
<dbReference type="Pfam" id="PF01915">
    <property type="entry name" value="Glyco_hydro_3_C"/>
    <property type="match status" value="1"/>
</dbReference>
<dbReference type="SUPFAM" id="SSF52279">
    <property type="entry name" value="Beta-D-glucan exohydrolase, C-terminal domain"/>
    <property type="match status" value="1"/>
</dbReference>
<dbReference type="InterPro" id="IPR013783">
    <property type="entry name" value="Ig-like_fold"/>
</dbReference>
<dbReference type="InterPro" id="IPR017853">
    <property type="entry name" value="GH"/>
</dbReference>
<dbReference type="EMBL" id="KC246835">
    <property type="protein sequence ID" value="AHF25412.1"/>
    <property type="molecule type" value="Genomic_DNA"/>
</dbReference>
<dbReference type="Pfam" id="PF00933">
    <property type="entry name" value="Glyco_hydro_3"/>
    <property type="match status" value="1"/>
</dbReference>
<sequence>MMQYPGQKDLAVSAREEKIRAVARRAASEGMVLLENRGILPLAEGTKLAVFGRGARYTIKGGTGSGDVNSRNTITVEAGLRNAGFRIVNGDYLDRYDREFADKEKAREKAIYAAAGEDRDPGKLYHAHASIAPELPEIPIRAEDAAEAEAVIYVISRVSGEFADRHAEKGDYYLNAKEEEELETISGFGKPVIILLNIGGVMDLSLIDKYRPAALLLMSQAGSEGGNAAADVISGRVNPSGRLTDTYAFRYEDYPSSGTFSHRNGNLTEEYYTEGIYVGYRYFDSFEVGVRYPFGYGLSYTRFTEEVCGAEIRGSELQVLIRVRNTGEKAGRQVVQLYAACPSTEMVTERKRLIAFGKTGVLQPGEAEMLRLTAGLEQLAVYHEARAAWILQEGRYGIFAGENAQSLMPAVILCNGETAVIEQTANICEQMEAMKEICPEKPDMVLDPKDFPLEEILIPQDAAETARQANLPPEQEETESLRKAREIAARMSVREKACLTVGARSAMAGEIVGVQAKSVPGAAGETVSFAEYGIPGMVLADGPAGVRINPEYEIDGQTGEIIQPRDWFEVLECRFFGKVIRHEGAEVRYQITTAVPIGTLLAQSFDTGLLEEVGRAIAAEMKAFGITIWLAPGMNIHRNPLCGRNFEYYSEDPLVSGLMAAAITRGVQSEPGIGVSIKHFACNNQEDNRMHVNEIVSERALREIYLRGFEIAVKTAAPMTIMTSYNRINGVHSANNYDLCTQAARKEWGFCGLIMTDWSTTNGGGSNAAKCILAGNDLIMPGKDSDIDEITDAVEGKRLPRLPEEKLDESVIRLIRFALDSERTAE</sequence>
<dbReference type="PANTHER" id="PTHR42715:SF10">
    <property type="entry name" value="BETA-GLUCOSIDASE"/>
    <property type="match status" value="1"/>
</dbReference>
<evidence type="ECO:0000259" key="3">
    <source>
        <dbReference type="SMART" id="SM01217"/>
    </source>
</evidence>
<dbReference type="InterPro" id="IPR026891">
    <property type="entry name" value="Fn3-like"/>
</dbReference>
<dbReference type="GO" id="GO:0004553">
    <property type="term" value="F:hydrolase activity, hydrolyzing O-glycosyl compounds"/>
    <property type="evidence" value="ECO:0007669"/>
    <property type="project" value="InterPro"/>
</dbReference>
<dbReference type="Gene3D" id="2.60.40.10">
    <property type="entry name" value="Immunoglobulins"/>
    <property type="match status" value="1"/>
</dbReference>
<feature type="domain" description="Fibronectin type III-like" evidence="3">
    <location>
        <begin position="333"/>
        <end position="404"/>
    </location>
</feature>
<dbReference type="InterPro" id="IPR036962">
    <property type="entry name" value="Glyco_hydro_3_N_sf"/>
</dbReference>
<dbReference type="GO" id="GO:0005975">
    <property type="term" value="P:carbohydrate metabolic process"/>
    <property type="evidence" value="ECO:0007669"/>
    <property type="project" value="InterPro"/>
</dbReference>
<dbReference type="Gene3D" id="3.40.50.1700">
    <property type="entry name" value="Glycoside hydrolase family 3 C-terminal domain"/>
    <property type="match status" value="1"/>
</dbReference>